<evidence type="ECO:0000313" key="4">
    <source>
        <dbReference type="EMBL" id="KAF4609973.1"/>
    </source>
</evidence>
<dbReference type="AlphaFoldDB" id="A0A8H4VI01"/>
<evidence type="ECO:0000313" key="5">
    <source>
        <dbReference type="Proteomes" id="UP000521872"/>
    </source>
</evidence>
<keyword evidence="5" id="KW-1185">Reference proteome</keyword>
<reference evidence="4 5" key="1">
    <citation type="submission" date="2019-12" db="EMBL/GenBank/DDBJ databases">
        <authorList>
            <person name="Floudas D."/>
            <person name="Bentzer J."/>
            <person name="Ahren D."/>
            <person name="Johansson T."/>
            <person name="Persson P."/>
            <person name="Tunlid A."/>
        </authorList>
    </citation>
    <scope>NUCLEOTIDE SEQUENCE [LARGE SCALE GENOMIC DNA]</scope>
    <source>
        <strain evidence="4 5">CBS 102.39</strain>
    </source>
</reference>
<feature type="chain" id="PRO_5034487122" description="Glycosyl transferase CAP10 domain-containing protein" evidence="2">
    <location>
        <begin position="29"/>
        <end position="637"/>
    </location>
</feature>
<evidence type="ECO:0000256" key="1">
    <source>
        <dbReference type="SAM" id="MobiDB-lite"/>
    </source>
</evidence>
<name>A0A8H4VI01_9AGAR</name>
<evidence type="ECO:0000256" key="2">
    <source>
        <dbReference type="SAM" id="SignalP"/>
    </source>
</evidence>
<dbReference type="PANTHER" id="PTHR12203:SF118">
    <property type="entry name" value="BETA-1,2-XYLOSYLTRANSFERASE 1"/>
    <property type="match status" value="1"/>
</dbReference>
<comment type="caution">
    <text evidence="4">The sequence shown here is derived from an EMBL/GenBank/DDBJ whole genome shotgun (WGS) entry which is preliminary data.</text>
</comment>
<dbReference type="Proteomes" id="UP000521872">
    <property type="component" value="Unassembled WGS sequence"/>
</dbReference>
<proteinExistence type="predicted"/>
<dbReference type="EMBL" id="JAACJL010000059">
    <property type="protein sequence ID" value="KAF4609973.1"/>
    <property type="molecule type" value="Genomic_DNA"/>
</dbReference>
<keyword evidence="2" id="KW-0732">Signal</keyword>
<organism evidence="4 5">
    <name type="scientific">Agrocybe pediades</name>
    <dbReference type="NCBI Taxonomy" id="84607"/>
    <lineage>
        <taxon>Eukaryota</taxon>
        <taxon>Fungi</taxon>
        <taxon>Dikarya</taxon>
        <taxon>Basidiomycota</taxon>
        <taxon>Agaricomycotina</taxon>
        <taxon>Agaricomycetes</taxon>
        <taxon>Agaricomycetidae</taxon>
        <taxon>Agaricales</taxon>
        <taxon>Agaricineae</taxon>
        <taxon>Strophariaceae</taxon>
        <taxon>Agrocybe</taxon>
    </lineage>
</organism>
<feature type="region of interest" description="Disordered" evidence="1">
    <location>
        <begin position="36"/>
        <end position="77"/>
    </location>
</feature>
<dbReference type="Pfam" id="PF05686">
    <property type="entry name" value="Glyco_transf_90"/>
    <property type="match status" value="1"/>
</dbReference>
<feature type="signal peptide" evidence="2">
    <location>
        <begin position="1"/>
        <end position="28"/>
    </location>
</feature>
<gene>
    <name evidence="4" type="ORF">D9613_010560</name>
</gene>
<accession>A0A8H4VI01</accession>
<feature type="domain" description="Glycosyl transferase CAP10" evidence="3">
    <location>
        <begin position="337"/>
        <end position="629"/>
    </location>
</feature>
<dbReference type="PANTHER" id="PTHR12203">
    <property type="entry name" value="KDEL LYS-ASP-GLU-LEU CONTAINING - RELATED"/>
    <property type="match status" value="1"/>
</dbReference>
<dbReference type="InterPro" id="IPR006598">
    <property type="entry name" value="CAP10"/>
</dbReference>
<dbReference type="InterPro" id="IPR051091">
    <property type="entry name" value="O-Glucosyltr/Glycosyltrsf_90"/>
</dbReference>
<evidence type="ECO:0000259" key="3">
    <source>
        <dbReference type="SMART" id="SM00672"/>
    </source>
</evidence>
<protein>
    <recommendedName>
        <fullName evidence="3">Glycosyl transferase CAP10 domain-containing protein</fullName>
    </recommendedName>
</protein>
<dbReference type="SMART" id="SM00672">
    <property type="entry name" value="CAP10"/>
    <property type="match status" value="1"/>
</dbReference>
<sequence>MNIPLPLRSRRGVRLVLFFAILALFSLGHHRYSKDADGDAELSDWPSPHQSSASDAEPHLRLSPQRPFISTSKEPSIEKQEWIDPIVVEKPPKPKPTPVLGKHTYRPDGLLEVNEEGPHPIYELISRAQQQWEAKLEGASTTLDEAVAEYKRRYNRAPPKGFDLWWKYAIDNNVQLPDEYDQIFQDLEGFWGLEPKDLIAIHEENEKKIDSYTIGKNESGGDVDVLTYAFQEGRYDQLIVGSRDIVKLFRQIQDYLPPFRMTLSPHDGPNRLTDYGVMEATLKAAAAKRHISVNDLPKTKNIGWISACPPDSPARTVKIDLDNPPPLPSKKTFIHDHVQTMDPCIHPEHFYHHGQFLSHNYGPSPQSALVPEFSYCSTTIHHNIRFPVPYGWVEDIYPRKDDPEWDDKLDERLLWRGSATGMYHGKNARWRNSHRDYLVSFTNDLNGTLSVLPPDRKPGERIETIREVKKALLNPAVMDIAFGGTPNGCAPEVCEEMERIYPWRDWQSIKEAGNYKYVVDMDGNGWSGRFKRLMTSNSLIFKSTIYPEWYADRIAPWVHYVPIQVDLTDLHDALLFFRGDANGDGAHEEMAKKIAAAGREWSKTFWRKEDLISYLFRLTLEYARLMSEDREAMNYRG</sequence>